<accession>A0A0L8V454</accession>
<evidence type="ECO:0000313" key="2">
    <source>
        <dbReference type="Proteomes" id="UP000036958"/>
    </source>
</evidence>
<keyword evidence="2" id="KW-1185">Reference proteome</keyword>
<protein>
    <submittedName>
        <fullName evidence="1">Uncharacterized protein</fullName>
    </submittedName>
</protein>
<name>A0A0L8V454_9BACT</name>
<gene>
    <name evidence="1" type="ORF">NC99_40200</name>
</gene>
<organism evidence="1 2">
    <name type="scientific">Sunxiuqinia dokdonensis</name>
    <dbReference type="NCBI Taxonomy" id="1409788"/>
    <lineage>
        <taxon>Bacteria</taxon>
        <taxon>Pseudomonadati</taxon>
        <taxon>Bacteroidota</taxon>
        <taxon>Bacteroidia</taxon>
        <taxon>Marinilabiliales</taxon>
        <taxon>Prolixibacteraceae</taxon>
        <taxon>Sunxiuqinia</taxon>
    </lineage>
</organism>
<evidence type="ECO:0000313" key="1">
    <source>
        <dbReference type="EMBL" id="KOH43196.1"/>
    </source>
</evidence>
<proteinExistence type="predicted"/>
<dbReference type="Proteomes" id="UP000036958">
    <property type="component" value="Unassembled WGS sequence"/>
</dbReference>
<comment type="caution">
    <text evidence="1">The sequence shown here is derived from an EMBL/GenBank/DDBJ whole genome shotgun (WGS) entry which is preliminary data.</text>
</comment>
<dbReference type="STRING" id="1409788.NC99_40200"/>
<sequence length="67" mass="7592">MGNLSSVFLINKQNTFELISGKSTNRKPIQNPTANFQFGYPALLMFGFVKHQSRADPAEHFDTDLFL</sequence>
<reference evidence="2" key="1">
    <citation type="submission" date="2015-07" db="EMBL/GenBank/DDBJ databases">
        <title>Genome sequencing of Sunxiuqinia dokdonensis strain SK.</title>
        <authorList>
            <person name="Ahn S."/>
            <person name="Kim B.-C."/>
        </authorList>
    </citation>
    <scope>NUCLEOTIDE SEQUENCE [LARGE SCALE GENOMIC DNA]</scope>
    <source>
        <strain evidence="2">SK</strain>
    </source>
</reference>
<dbReference type="EMBL" id="LGIA01000197">
    <property type="protein sequence ID" value="KOH43196.1"/>
    <property type="molecule type" value="Genomic_DNA"/>
</dbReference>
<dbReference type="AlphaFoldDB" id="A0A0L8V454"/>